<dbReference type="AlphaFoldDB" id="A0A402APA6"/>
<protein>
    <recommendedName>
        <fullName evidence="1">Recombinase domain-containing protein</fullName>
    </recommendedName>
</protein>
<dbReference type="InterPro" id="IPR036162">
    <property type="entry name" value="Resolvase-like_N_sf"/>
</dbReference>
<dbReference type="SMART" id="SM00857">
    <property type="entry name" value="Resolvase"/>
    <property type="match status" value="1"/>
</dbReference>
<dbReference type="Pfam" id="PF00239">
    <property type="entry name" value="Resolvase"/>
    <property type="match status" value="1"/>
</dbReference>
<comment type="caution">
    <text evidence="2">The sequence shown here is derived from an EMBL/GenBank/DDBJ whole genome shotgun (WGS) entry which is preliminary data.</text>
</comment>
<evidence type="ECO:0000259" key="1">
    <source>
        <dbReference type="PROSITE" id="PS51737"/>
    </source>
</evidence>
<dbReference type="Proteomes" id="UP000287188">
    <property type="component" value="Unassembled WGS sequence"/>
</dbReference>
<dbReference type="InterPro" id="IPR006119">
    <property type="entry name" value="Resolv_N"/>
</dbReference>
<accession>A0A402APA6</accession>
<dbReference type="CDD" id="cd00338">
    <property type="entry name" value="Ser_Recombinase"/>
    <property type="match status" value="1"/>
</dbReference>
<dbReference type="GO" id="GO:0000150">
    <property type="term" value="F:DNA strand exchange activity"/>
    <property type="evidence" value="ECO:0007669"/>
    <property type="project" value="InterPro"/>
</dbReference>
<dbReference type="PANTHER" id="PTHR30461">
    <property type="entry name" value="DNA-INVERTASE FROM LAMBDOID PROPHAGE"/>
    <property type="match status" value="1"/>
</dbReference>
<dbReference type="InterPro" id="IPR038109">
    <property type="entry name" value="DNA_bind_recomb_sf"/>
</dbReference>
<dbReference type="PANTHER" id="PTHR30461:SF23">
    <property type="entry name" value="DNA RECOMBINASE-RELATED"/>
    <property type="match status" value="1"/>
</dbReference>
<sequence>MTEREKEILCKLLIDLFLANPDRRNPRIYWNGERTLNERKKDPPQTQNTHFANDVRPTLRTNKRVAAYARQSDPKAPTKNVQSKEMQTVDLMEWCLKQGWTGDLLDPYHADLGLSGTLRPDQRPDMLRLFDNIDQGIYDHGSVVCYQESRLFRDETQIYYNQFIQKCKDHDIVVIVVSPYTMLYDFRDDFLTEMFRWKCKEAAEFIRRQVKGWMLPARERAAMRGLWAGYGDLPMGYIVDFDSHSSNYKKFVPYDPHADIVRWLFDRYMELGGDEGKLYRELGINPVYFPVFDENLDYRNISKRKLKLSAAGYRIRTRTAVESILTNPHYIGAWTVKGVIVRYDNHEPIVARDVFDFSFNRLSSQTLDGQQKEVEQKAKRYYQQATLQANAENEIKQALLKDRVNSHLGPVYARFKYQRTGARQCIYAISLRTGRRFLVRRGILN</sequence>
<dbReference type="OrthoDB" id="9811097at2"/>
<reference evidence="3" key="1">
    <citation type="submission" date="2018-12" db="EMBL/GenBank/DDBJ databases">
        <title>Tengunoibacter tsumagoiensis gen. nov., sp. nov., Dictyobacter kobayashii sp. nov., D. alpinus sp. nov., and D. joshuensis sp. nov. and description of Dictyobacteraceae fam. nov. within the order Ktedonobacterales isolated from Tengu-no-mugimeshi.</title>
        <authorList>
            <person name="Wang C.M."/>
            <person name="Zheng Y."/>
            <person name="Sakai Y."/>
            <person name="Toyoda A."/>
            <person name="Minakuchi Y."/>
            <person name="Abe K."/>
            <person name="Yokota A."/>
            <person name="Yabe S."/>
        </authorList>
    </citation>
    <scope>NUCLEOTIDE SEQUENCE [LARGE SCALE GENOMIC DNA]</scope>
    <source>
        <strain evidence="3">Uno11</strain>
    </source>
</reference>
<dbReference type="Gene3D" id="3.90.1750.20">
    <property type="entry name" value="Putative Large Serine Recombinase, Chain B, Domain 2"/>
    <property type="match status" value="1"/>
</dbReference>
<dbReference type="InterPro" id="IPR011109">
    <property type="entry name" value="DNA_bind_recombinase_dom"/>
</dbReference>
<evidence type="ECO:0000313" key="2">
    <source>
        <dbReference type="EMBL" id="GCE20947.1"/>
    </source>
</evidence>
<evidence type="ECO:0000313" key="3">
    <source>
        <dbReference type="Proteomes" id="UP000287188"/>
    </source>
</evidence>
<gene>
    <name evidence="2" type="ORF">KDK_47470</name>
</gene>
<dbReference type="EMBL" id="BIFS01000001">
    <property type="protein sequence ID" value="GCE20947.1"/>
    <property type="molecule type" value="Genomic_DNA"/>
</dbReference>
<proteinExistence type="predicted"/>
<dbReference type="PROSITE" id="PS51737">
    <property type="entry name" value="RECOMBINASE_DNA_BIND"/>
    <property type="match status" value="1"/>
</dbReference>
<name>A0A402APA6_9CHLR</name>
<dbReference type="Pfam" id="PF07508">
    <property type="entry name" value="Recombinase"/>
    <property type="match status" value="1"/>
</dbReference>
<keyword evidence="3" id="KW-1185">Reference proteome</keyword>
<dbReference type="Gene3D" id="3.40.50.1390">
    <property type="entry name" value="Resolvase, N-terminal catalytic domain"/>
    <property type="match status" value="1"/>
</dbReference>
<organism evidence="2 3">
    <name type="scientific">Dictyobacter kobayashii</name>
    <dbReference type="NCBI Taxonomy" id="2014872"/>
    <lineage>
        <taxon>Bacteria</taxon>
        <taxon>Bacillati</taxon>
        <taxon>Chloroflexota</taxon>
        <taxon>Ktedonobacteria</taxon>
        <taxon>Ktedonobacterales</taxon>
        <taxon>Dictyobacteraceae</taxon>
        <taxon>Dictyobacter</taxon>
    </lineage>
</organism>
<dbReference type="InterPro" id="IPR050639">
    <property type="entry name" value="SSR_resolvase"/>
</dbReference>
<feature type="domain" description="Recombinase" evidence="1">
    <location>
        <begin position="234"/>
        <end position="380"/>
    </location>
</feature>
<dbReference type="SUPFAM" id="SSF53041">
    <property type="entry name" value="Resolvase-like"/>
    <property type="match status" value="1"/>
</dbReference>
<dbReference type="GO" id="GO:0003677">
    <property type="term" value="F:DNA binding"/>
    <property type="evidence" value="ECO:0007669"/>
    <property type="project" value="InterPro"/>
</dbReference>